<feature type="compositionally biased region" description="Acidic residues" evidence="1">
    <location>
        <begin position="1504"/>
        <end position="1525"/>
    </location>
</feature>
<sequence>MAGQAGRSTNTPLKGGKERGAESGGGAGAAAQGGRTETERRGVEGVERLGRISTTGELLKTLASSLTAPPTVPVANKSQNDPNAPPAKHSVQSLLKQPAPLKVPKAENLDEPVDVKPIIKGTAARVSPEMPASPTGSASNKPLQRGDSRAKATPPVPPPAAPREAPGSSTGGAKGNTAYHRAVPVPHPAPPVNPHPSSHNPPRVSPFAPPLPDGPPPAASRPQAQWLDRHFDTSRPPAHHWQGHWMVNDSRRADYRQPPVSSARGMEPSFVPPPPQHPPPPERAIPHPERLAPQHPGAAGKPPPQGSPNSWPRPLHPGGIPTHPVKDPSPRGETARSGWGVARDPRERPPEQGRRADPSAQTLPGAARLGDVSKQRRADVTALIPLGRRHAQAPGASRVADVSRDGGKPNVTGGERKQLAGEPKNPPVPSSSSAAGGSAKRDKKLVWGGGIWSGGEMKARVEARALGKGGERIWTLPAERIDLTGTVPVDRDLKAKAVDDIEDPILLLTSAKQSAGPDGASTPPFAGLGNSLAPGTASIADIPACTDEDGQTRNASLYIMSYTTLKTLLGKGLRARGIDFDETLAESALFGVVMLGDGISAGDKRTAGNSSSEPKAEVGEGGTMAGTGTEILSPAQEVQATRDGRKAEVSPQGQLDRPESAGAELAEPGNEAVLSNPPGASGLVDDANQPAAGRNAFVAELTDAPRLLLTETLPELSDRKAPARGSGLVGPRADDPSSGLGPGMDGPGAATWQPKEAPDGEKGAHLEKEADRPPGFEKSVEGSQGVSGVASGGPESRQSNGGDPVEQASAPMDLETEGGSAEETSKVSDVSKENVCGERVLEGAKEKSVSKGIRERSKDTDEKPAPAEKGEEKGGPVGEGADGSRQPKEEAADGNEARIQALLVRQQERERQDRRDRNRAEQVERKKARAEASREGARALTGEPELERGRERRDRSRERGASREERRAERGRERRSDRSPERAPKRALEKGFQGGSGEKRTERAAGIRPDRSSERNKRSLSPAREISRKEERARARFEADWAAEKRSFDPRLRNLWVTGPNPALFGDARFRHGFVRDLIEQMGGPRARRLGLKGGLKVVDNPIKVKRSLLLRLESMEQVARVLYMADQDQALVPGHCRLGCEDLYRPLYREKLEWMRKDRDNGHRHRSPSESRRGARANSRERSLGRKERSIDRKGEKHDTPRGKDRSGRSFSGDRERAPGQETPRAEAKEKDGASERELKDREVAAKGETRDREMAVRQEKSPTEEGGWVETVEPGCLRLSPDSTAPAEVQRGTDVELASVDGVSSVKGELGEGVTEADGYGEGVRKGTESGGGGFCKTERVAEGGVKEGVWLGELGVTFASDVNEGVGLGAGGVNKACGPAEDEVTAPAKEEPLKGETLGREAGPTGTKLDVGEAESEAVKEKSFESEAIKEESAVKRFDLNDLPEPKKRPFLFDLNEPPPVEIEDEDEPLDAPENGLAGGLAATPPEQVTPSNAREPMEGPAEDMELAPEEQSADWAEDEGPDLPPGFEGVYLEQCGWSPIRVEREERGSVDRDCEAVVEELQGLPRSEGDVSTDGDVGEHASREEVLRARRARWDAIKKRVDAEEAGKKTETEPEGARGGGTEEDADAARLEWLLREAKELAHRIKLKEQRGQKAGSKGAESRNLSAQGVGGTPGASGEGGSVPGETKAEERNVSPDPEPEAGDAKAALGKIQEQLQQFGIQLGPRERTPAEHRESENKQAGGKEQTSARIDQEDRGSLGGGKGGGALWMLSAVRTSETLKKDESEMKKSDESKSSKAEVRPNGKEPEKVKGFWEDGEEGGLLPAKARPLGRKTKISSERWRVCWGRRGSLALRNRGRGLGVRHQRKREWRKWEQYQRTKRGKATRGVRIRSCFQRAWSTSVAVAVPPVVGRAFMKVKEGMRQIAMWELDTALQERFYGRVRVIEASAHVTLTSAEAKDGRKGFLYEASSAEQRDNARPLVHALLVDVSADIMKRREEVEKPANQPPPATCPQQTAPQTDPVQVLPPLHWDGERWVVHFGEGPYEPGAYGTVPGAYEAAPGQIPSYDSDALQALAAYGQDSAGQGRGLGPYEWGPAPYGLDPASSDGVALQRWTSVDGWEGYVNPGIEAAGQANHPVSSGLPELSPARKPVVQLNPTEPEEDVWCAPGVFASRLYCAGAHFEKLREEVLELNSPEPLPPGVLSVPEQAPRENKSPLPPSTMKSSVPETASTDDAKRSWGSIPPVSEPQPAVAINTTGDEAEGSKWELKPPGGDAERAALCAMSNWLSGSFETDADVLIRKNSPSCGAANRDVAGEGGSGSGIHPDFGPRSGSGLPSGPGLHPGPAMPASASLQNGEPAKTPSLLQGALTVPSSRTVDDFETGQSGAGGQCQSVAATDRGSEMTPRNGLAVPTSALGGDEAKVAGGSGSGESTRKGLPECTNWPDSAERAGPNASVNMGRRPAGEEDEGTDGDVSTDSAQTAPECFSETTTQATSLVASGSTEILDSDWGAQDEATSKVKGPLE</sequence>
<feature type="compositionally biased region" description="Basic and acidic residues" evidence="1">
    <location>
        <begin position="756"/>
        <end position="780"/>
    </location>
</feature>
<feature type="compositionally biased region" description="Gly residues" evidence="1">
    <location>
        <begin position="1673"/>
        <end position="1687"/>
    </location>
</feature>
<feature type="compositionally biased region" description="Basic and acidic residues" evidence="1">
    <location>
        <begin position="945"/>
        <end position="989"/>
    </location>
</feature>
<keyword evidence="3" id="KW-1185">Reference proteome</keyword>
<organism evidence="2 3">
    <name type="scientific">Klebsormidium nitens</name>
    <name type="common">Green alga</name>
    <name type="synonym">Ulothrix nitens</name>
    <dbReference type="NCBI Taxonomy" id="105231"/>
    <lineage>
        <taxon>Eukaryota</taxon>
        <taxon>Viridiplantae</taxon>
        <taxon>Streptophyta</taxon>
        <taxon>Klebsormidiophyceae</taxon>
        <taxon>Klebsormidiales</taxon>
        <taxon>Klebsormidiaceae</taxon>
        <taxon>Klebsormidium</taxon>
    </lineage>
</organism>
<feature type="region of interest" description="Disordered" evidence="1">
    <location>
        <begin position="1160"/>
        <end position="1270"/>
    </location>
</feature>
<accession>A0A1Y1IHY2</accession>
<evidence type="ECO:0000313" key="2">
    <source>
        <dbReference type="EMBL" id="GAQ88326.1"/>
    </source>
</evidence>
<feature type="region of interest" description="Disordered" evidence="1">
    <location>
        <begin position="2197"/>
        <end position="2254"/>
    </location>
</feature>
<dbReference type="STRING" id="105231.A0A1Y1IHY2"/>
<feature type="compositionally biased region" description="Basic and acidic residues" evidence="1">
    <location>
        <begin position="343"/>
        <end position="357"/>
    </location>
</feature>
<feature type="region of interest" description="Disordered" evidence="1">
    <location>
        <begin position="2312"/>
        <end position="2527"/>
    </location>
</feature>
<feature type="region of interest" description="Disordered" evidence="1">
    <location>
        <begin position="601"/>
        <end position="688"/>
    </location>
</feature>
<feature type="region of interest" description="Disordered" evidence="1">
    <location>
        <begin position="1"/>
        <end position="442"/>
    </location>
</feature>
<feature type="compositionally biased region" description="Basic and acidic residues" evidence="1">
    <location>
        <begin position="36"/>
        <end position="50"/>
    </location>
</feature>
<feature type="compositionally biased region" description="Basic and acidic residues" evidence="1">
    <location>
        <begin position="2518"/>
        <end position="2527"/>
    </location>
</feature>
<feature type="compositionally biased region" description="Low complexity" evidence="1">
    <location>
        <begin position="2331"/>
        <end position="2347"/>
    </location>
</feature>
<dbReference type="EMBL" id="DF237367">
    <property type="protein sequence ID" value="GAQ88326.1"/>
    <property type="molecule type" value="Genomic_DNA"/>
</dbReference>
<evidence type="ECO:0000313" key="3">
    <source>
        <dbReference type="Proteomes" id="UP000054558"/>
    </source>
</evidence>
<protein>
    <submittedName>
        <fullName evidence="2">Uncharacterized protein</fullName>
    </submittedName>
</protein>
<feature type="compositionally biased region" description="Basic and acidic residues" evidence="1">
    <location>
        <begin position="1782"/>
        <end position="1818"/>
    </location>
</feature>
<feature type="region of interest" description="Disordered" evidence="1">
    <location>
        <begin position="1564"/>
        <end position="1635"/>
    </location>
</feature>
<gene>
    <name evidence="2" type="ORF">KFL_004180110</name>
</gene>
<feature type="compositionally biased region" description="Low complexity" evidence="1">
    <location>
        <begin position="781"/>
        <end position="793"/>
    </location>
</feature>
<feature type="compositionally biased region" description="Pro residues" evidence="1">
    <location>
        <begin position="270"/>
        <end position="283"/>
    </location>
</feature>
<dbReference type="OMA" id="HRVTPWR"/>
<feature type="compositionally biased region" description="Basic and acidic residues" evidence="1">
    <location>
        <begin position="997"/>
        <end position="1017"/>
    </location>
</feature>
<feature type="region of interest" description="Disordered" evidence="1">
    <location>
        <begin position="1314"/>
        <end position="1334"/>
    </location>
</feature>
<evidence type="ECO:0000256" key="1">
    <source>
        <dbReference type="SAM" id="MobiDB-lite"/>
    </source>
</evidence>
<feature type="compositionally biased region" description="Basic and acidic residues" evidence="1">
    <location>
        <begin position="823"/>
        <end position="874"/>
    </location>
</feature>
<feature type="compositionally biased region" description="Gly residues" evidence="1">
    <location>
        <begin position="1762"/>
        <end position="1771"/>
    </location>
</feature>
<feature type="compositionally biased region" description="Basic and acidic residues" evidence="1">
    <location>
        <begin position="1729"/>
        <end position="1742"/>
    </location>
</feature>
<feature type="compositionally biased region" description="Polar residues" evidence="1">
    <location>
        <begin position="1"/>
        <end position="12"/>
    </location>
</feature>
<feature type="region of interest" description="Disordered" evidence="1">
    <location>
        <begin position="1650"/>
        <end position="1821"/>
    </location>
</feature>
<feature type="compositionally biased region" description="Basic and acidic residues" evidence="1">
    <location>
        <begin position="906"/>
        <end position="937"/>
    </location>
</feature>
<feature type="compositionally biased region" description="Basic and acidic residues" evidence="1">
    <location>
        <begin position="1420"/>
        <end position="1451"/>
    </location>
</feature>
<feature type="compositionally biased region" description="Pro residues" evidence="1">
    <location>
        <begin position="185"/>
        <end position="194"/>
    </location>
</feature>
<feature type="region of interest" description="Disordered" evidence="1">
    <location>
        <begin position="1387"/>
        <end position="1534"/>
    </location>
</feature>
<feature type="compositionally biased region" description="Polar residues" evidence="1">
    <location>
        <begin position="2224"/>
        <end position="2235"/>
    </location>
</feature>
<feature type="compositionally biased region" description="Pro residues" evidence="1">
    <location>
        <begin position="203"/>
        <end position="219"/>
    </location>
</feature>
<reference evidence="2 3" key="1">
    <citation type="journal article" date="2014" name="Nat. Commun.">
        <title>Klebsormidium flaccidum genome reveals primary factors for plant terrestrial adaptation.</title>
        <authorList>
            <person name="Hori K."/>
            <person name="Maruyama F."/>
            <person name="Fujisawa T."/>
            <person name="Togashi T."/>
            <person name="Yamamoto N."/>
            <person name="Seo M."/>
            <person name="Sato S."/>
            <person name="Yamada T."/>
            <person name="Mori H."/>
            <person name="Tajima N."/>
            <person name="Moriyama T."/>
            <person name="Ikeuchi M."/>
            <person name="Watanabe M."/>
            <person name="Wada H."/>
            <person name="Kobayashi K."/>
            <person name="Saito M."/>
            <person name="Masuda T."/>
            <person name="Sasaki-Sekimoto Y."/>
            <person name="Mashiguchi K."/>
            <person name="Awai K."/>
            <person name="Shimojima M."/>
            <person name="Masuda S."/>
            <person name="Iwai M."/>
            <person name="Nobusawa T."/>
            <person name="Narise T."/>
            <person name="Kondo S."/>
            <person name="Saito H."/>
            <person name="Sato R."/>
            <person name="Murakawa M."/>
            <person name="Ihara Y."/>
            <person name="Oshima-Yamada Y."/>
            <person name="Ohtaka K."/>
            <person name="Satoh M."/>
            <person name="Sonobe K."/>
            <person name="Ishii M."/>
            <person name="Ohtani R."/>
            <person name="Kanamori-Sato M."/>
            <person name="Honoki R."/>
            <person name="Miyazaki D."/>
            <person name="Mochizuki H."/>
            <person name="Umetsu J."/>
            <person name="Higashi K."/>
            <person name="Shibata D."/>
            <person name="Kamiya Y."/>
            <person name="Sato N."/>
            <person name="Nakamura Y."/>
            <person name="Tabata S."/>
            <person name="Ida S."/>
            <person name="Kurokawa K."/>
            <person name="Ohta H."/>
        </authorList>
    </citation>
    <scope>NUCLEOTIDE SEQUENCE [LARGE SCALE GENOMIC DNA]</scope>
    <source>
        <strain evidence="2 3">NIES-2285</strain>
    </source>
</reference>
<feature type="region of interest" description="Disordered" evidence="1">
    <location>
        <begin position="2003"/>
        <end position="2022"/>
    </location>
</feature>
<feature type="compositionally biased region" description="Polar residues" evidence="1">
    <location>
        <begin position="2476"/>
        <end position="2507"/>
    </location>
</feature>
<proteinExistence type="predicted"/>
<feature type="compositionally biased region" description="Polar residues" evidence="1">
    <location>
        <begin position="52"/>
        <end position="68"/>
    </location>
</feature>
<feature type="compositionally biased region" description="Basic and acidic residues" evidence="1">
    <location>
        <begin position="1391"/>
        <end position="1402"/>
    </location>
</feature>
<feature type="compositionally biased region" description="Acidic residues" evidence="1">
    <location>
        <begin position="1465"/>
        <end position="1474"/>
    </location>
</feature>
<dbReference type="Proteomes" id="UP000054558">
    <property type="component" value="Unassembled WGS sequence"/>
</dbReference>
<name>A0A1Y1IHY2_KLENI</name>
<feature type="compositionally biased region" description="Basic and acidic residues" evidence="1">
    <location>
        <begin position="1160"/>
        <end position="1265"/>
    </location>
</feature>
<feature type="compositionally biased region" description="Basic and acidic residues" evidence="1">
    <location>
        <begin position="324"/>
        <end position="334"/>
    </location>
</feature>
<feature type="compositionally biased region" description="Basic and acidic residues" evidence="1">
    <location>
        <begin position="1581"/>
        <end position="1620"/>
    </location>
</feature>
<feature type="region of interest" description="Disordered" evidence="1">
    <location>
        <begin position="712"/>
        <end position="1029"/>
    </location>
</feature>